<organism evidence="2 3">
    <name type="scientific">Rhizoclosmatium globosum</name>
    <dbReference type="NCBI Taxonomy" id="329046"/>
    <lineage>
        <taxon>Eukaryota</taxon>
        <taxon>Fungi</taxon>
        <taxon>Fungi incertae sedis</taxon>
        <taxon>Chytridiomycota</taxon>
        <taxon>Chytridiomycota incertae sedis</taxon>
        <taxon>Chytridiomycetes</taxon>
        <taxon>Chytridiales</taxon>
        <taxon>Chytriomycetaceae</taxon>
        <taxon>Rhizoclosmatium</taxon>
    </lineage>
</organism>
<dbReference type="Proteomes" id="UP000193642">
    <property type="component" value="Unassembled WGS sequence"/>
</dbReference>
<feature type="region of interest" description="Disordered" evidence="1">
    <location>
        <begin position="1"/>
        <end position="37"/>
    </location>
</feature>
<reference evidence="2 3" key="1">
    <citation type="submission" date="2016-07" db="EMBL/GenBank/DDBJ databases">
        <title>Pervasive Adenine N6-methylation of Active Genes in Fungi.</title>
        <authorList>
            <consortium name="DOE Joint Genome Institute"/>
            <person name="Mondo S.J."/>
            <person name="Dannebaum R.O."/>
            <person name="Kuo R.C."/>
            <person name="Labutti K."/>
            <person name="Haridas S."/>
            <person name="Kuo A."/>
            <person name="Salamov A."/>
            <person name="Ahrendt S.R."/>
            <person name="Lipzen A."/>
            <person name="Sullivan W."/>
            <person name="Andreopoulos W.B."/>
            <person name="Clum A."/>
            <person name="Lindquist E."/>
            <person name="Daum C."/>
            <person name="Ramamoorthy G.K."/>
            <person name="Gryganskyi A."/>
            <person name="Culley D."/>
            <person name="Magnuson J.K."/>
            <person name="James T.Y."/>
            <person name="O'Malley M.A."/>
            <person name="Stajich J.E."/>
            <person name="Spatafora J.W."/>
            <person name="Visel A."/>
            <person name="Grigoriev I.V."/>
        </authorList>
    </citation>
    <scope>NUCLEOTIDE SEQUENCE [LARGE SCALE GENOMIC DNA]</scope>
    <source>
        <strain evidence="2 3">JEL800</strain>
    </source>
</reference>
<dbReference type="AlphaFoldDB" id="A0A1Y2B8S0"/>
<feature type="compositionally biased region" description="Basic and acidic residues" evidence="1">
    <location>
        <begin position="26"/>
        <end position="37"/>
    </location>
</feature>
<evidence type="ECO:0000313" key="3">
    <source>
        <dbReference type="Proteomes" id="UP000193642"/>
    </source>
</evidence>
<keyword evidence="3" id="KW-1185">Reference proteome</keyword>
<dbReference type="OrthoDB" id="10367876at2759"/>
<proteinExistence type="predicted"/>
<evidence type="ECO:0000313" key="2">
    <source>
        <dbReference type="EMBL" id="ORY30495.1"/>
    </source>
</evidence>
<accession>A0A1Y2B8S0</accession>
<dbReference type="EMBL" id="MCGO01000082">
    <property type="protein sequence ID" value="ORY30495.1"/>
    <property type="molecule type" value="Genomic_DNA"/>
</dbReference>
<feature type="compositionally biased region" description="Polar residues" evidence="1">
    <location>
        <begin position="1"/>
        <end position="25"/>
    </location>
</feature>
<protein>
    <submittedName>
        <fullName evidence="2">Uncharacterized protein</fullName>
    </submittedName>
</protein>
<evidence type="ECO:0000256" key="1">
    <source>
        <dbReference type="SAM" id="MobiDB-lite"/>
    </source>
</evidence>
<sequence>MSQNPALPPTTSASSHIGSVPSISTSERRLAELPQELDARRERQLELLRKPASQRDEADLFEIQEYQNDWQNMLEEQRQWMKLRMDASSNTVEISETTESFGWLSALLSVFHKPGSVSETVTEAASAANGLPMQVEELDSFSHLEERSSGTICDSPVRFNPKETGGFGIRKRK</sequence>
<gene>
    <name evidence="2" type="ORF">BCR33DRAFT_841799</name>
</gene>
<name>A0A1Y2B8S0_9FUNG</name>
<comment type="caution">
    <text evidence="2">The sequence shown here is derived from an EMBL/GenBank/DDBJ whole genome shotgun (WGS) entry which is preliminary data.</text>
</comment>